<dbReference type="UniPathway" id="UPA00391"/>
<feature type="binding site" evidence="9">
    <location>
        <begin position="134"/>
        <end position="136"/>
    </location>
    <ligand>
        <name>S-adenosyl-L-methionine</name>
        <dbReference type="ChEBI" id="CHEBI:59789"/>
    </ligand>
</feature>
<feature type="binding site" evidence="9">
    <location>
        <position position="93"/>
    </location>
    <ligand>
        <name>S-adenosyl-L-methionine</name>
        <dbReference type="ChEBI" id="CHEBI:59789"/>
    </ligand>
</feature>
<dbReference type="EMBL" id="QUSW01000003">
    <property type="protein sequence ID" value="RQP24336.1"/>
    <property type="molecule type" value="Genomic_DNA"/>
</dbReference>
<feature type="binding site" evidence="9">
    <location>
        <position position="51"/>
    </location>
    <ligand>
        <name>Mg(2+)</name>
        <dbReference type="ChEBI" id="CHEBI:18420"/>
    </ligand>
</feature>
<comment type="function">
    <text evidence="9">Catalyzes the complex heterocyclic radical-mediated conversion of 6-carboxy-5,6,7,8-tetrahydropterin (CPH4) to 7-carboxy-7-deazaguanine (CDG), a step common to the biosynthetic pathways of all 7-deazapurine-containing compounds.</text>
</comment>
<comment type="caution">
    <text evidence="11">The sequence shown here is derived from an EMBL/GenBank/DDBJ whole genome shotgun (WGS) entry which is preliminary data.</text>
</comment>
<feature type="binding site" evidence="9">
    <location>
        <begin position="12"/>
        <end position="14"/>
    </location>
    <ligand>
        <name>substrate</name>
    </ligand>
</feature>
<feature type="binding site" evidence="9">
    <location>
        <begin position="48"/>
        <end position="50"/>
    </location>
    <ligand>
        <name>S-adenosyl-L-methionine</name>
        <dbReference type="ChEBI" id="CHEBI:59789"/>
    </ligand>
</feature>
<dbReference type="GO" id="GO:0000287">
    <property type="term" value="F:magnesium ion binding"/>
    <property type="evidence" value="ECO:0007669"/>
    <property type="project" value="UniProtKB-UniRule"/>
</dbReference>
<evidence type="ECO:0000256" key="2">
    <source>
        <dbReference type="ARBA" id="ARBA00022691"/>
    </source>
</evidence>
<dbReference type="EC" id="4.3.99.3" evidence="9"/>
<reference evidence="11 12" key="2">
    <citation type="submission" date="2018-12" db="EMBL/GenBank/DDBJ databases">
        <title>Rhizobacter gummiphilus sp. nov., a rubber-degrading bacterium isolated from the soil of a botanical garden in Japan.</title>
        <authorList>
            <person name="Shunsuke S.S."/>
        </authorList>
    </citation>
    <scope>NUCLEOTIDE SEQUENCE [LARGE SCALE GENOMIC DNA]</scope>
    <source>
        <strain evidence="11 12">S-16</strain>
    </source>
</reference>
<organism evidence="11 12">
    <name type="scientific">Piscinibacter terrae</name>
    <dbReference type="NCBI Taxonomy" id="2496871"/>
    <lineage>
        <taxon>Bacteria</taxon>
        <taxon>Pseudomonadati</taxon>
        <taxon>Pseudomonadota</taxon>
        <taxon>Betaproteobacteria</taxon>
        <taxon>Burkholderiales</taxon>
        <taxon>Sphaerotilaceae</taxon>
        <taxon>Piscinibacter</taxon>
    </lineage>
</organism>
<dbReference type="PANTHER" id="PTHR42836:SF1">
    <property type="entry name" value="7-CARBOXY-7-DEAZAGUANINE SYNTHASE"/>
    <property type="match status" value="1"/>
</dbReference>
<evidence type="ECO:0000256" key="8">
    <source>
        <dbReference type="ARBA" id="ARBA00023239"/>
    </source>
</evidence>
<comment type="pathway">
    <text evidence="9">Purine metabolism; 7-cyano-7-deazaguanine biosynthesis.</text>
</comment>
<evidence type="ECO:0000313" key="11">
    <source>
        <dbReference type="EMBL" id="RQP24336.1"/>
    </source>
</evidence>
<feature type="binding site" evidence="9">
    <location>
        <position position="49"/>
    </location>
    <ligand>
        <name>[4Fe-4S] cluster</name>
        <dbReference type="ChEBI" id="CHEBI:49883"/>
        <note>4Fe-4S-S-AdoMet</note>
    </ligand>
</feature>
<evidence type="ECO:0000313" key="12">
    <source>
        <dbReference type="Proteomes" id="UP000267464"/>
    </source>
</evidence>
<comment type="cofactor">
    <cofactor evidence="9">
        <name>S-adenosyl-L-methionine</name>
        <dbReference type="ChEBI" id="CHEBI:59789"/>
    </cofactor>
    <text evidence="9">Binds 1 S-adenosyl-L-methionine per subunit.</text>
</comment>
<comment type="cofactor">
    <cofactor evidence="9">
        <name>[4Fe-4S] cluster</name>
        <dbReference type="ChEBI" id="CHEBI:49883"/>
    </cofactor>
    <text evidence="9">Binds 1 [4Fe-4S] cluster. The cluster is coordinated with 3 cysteines and an exchangeable S-adenosyl-L-methionine.</text>
</comment>
<evidence type="ECO:0000256" key="9">
    <source>
        <dbReference type="HAMAP-Rule" id="MF_00917"/>
    </source>
</evidence>
<dbReference type="InterPro" id="IPR007197">
    <property type="entry name" value="rSAM"/>
</dbReference>
<evidence type="ECO:0000256" key="6">
    <source>
        <dbReference type="ARBA" id="ARBA00023004"/>
    </source>
</evidence>
<sequence>MTYQVKEIFYTLQGEGANAGRPAVFCRFAGCNLWSGREEDRATAVCRFCDTDFVGTDGPDGGRFADAVSLASSIHSRWPAGVAGRKLVVFTGGEPLLQLDAALIDAMHAQGFEIAVESNGTIAAPSGIDWLCISPKAGAPLKQTRGQELKVVVPQPELSLDELAMLDFEHFFLQPMDGPQASANTQWAIAQCLRDPRWRLSVQTHKVIGIR</sequence>
<dbReference type="GO" id="GO:0051539">
    <property type="term" value="F:4 iron, 4 sulfur cluster binding"/>
    <property type="evidence" value="ECO:0007669"/>
    <property type="project" value="UniProtKB-UniRule"/>
</dbReference>
<name>A0A3N7HSV4_9BURK</name>
<keyword evidence="6 9" id="KW-0408">Iron</keyword>
<dbReference type="AlphaFoldDB" id="A0A3N7HSV4"/>
<keyword evidence="8 9" id="KW-0456">Lyase</keyword>
<evidence type="ECO:0000256" key="3">
    <source>
        <dbReference type="ARBA" id="ARBA00022723"/>
    </source>
</evidence>
<comment type="cofactor">
    <cofactor evidence="9">
        <name>Mg(2+)</name>
        <dbReference type="ChEBI" id="CHEBI:18420"/>
    </cofactor>
</comment>
<proteinExistence type="inferred from homology"/>
<dbReference type="OrthoDB" id="9792276at2"/>
<keyword evidence="2 9" id="KW-0949">S-adenosyl-L-methionine</keyword>
<dbReference type="Gene3D" id="3.20.20.70">
    <property type="entry name" value="Aldolase class I"/>
    <property type="match status" value="1"/>
</dbReference>
<dbReference type="InterPro" id="IPR013785">
    <property type="entry name" value="Aldolase_TIM"/>
</dbReference>
<evidence type="ECO:0000256" key="5">
    <source>
        <dbReference type="ARBA" id="ARBA00022842"/>
    </source>
</evidence>
<dbReference type="HAMAP" id="MF_00917">
    <property type="entry name" value="QueE"/>
    <property type="match status" value="1"/>
</dbReference>
<feature type="domain" description="Radical SAM core" evidence="10">
    <location>
        <begin position="18"/>
        <end position="211"/>
    </location>
</feature>
<dbReference type="NCBIfam" id="TIGR04508">
    <property type="entry name" value="queE_Cx14CxxC"/>
    <property type="match status" value="1"/>
</dbReference>
<evidence type="ECO:0000256" key="7">
    <source>
        <dbReference type="ARBA" id="ARBA00023014"/>
    </source>
</evidence>
<reference evidence="11 12" key="1">
    <citation type="submission" date="2018-08" db="EMBL/GenBank/DDBJ databases">
        <authorList>
            <person name="Khan S.A."/>
            <person name="Jeon C.O."/>
            <person name="Chun B.H."/>
            <person name="Jeong S.E."/>
        </authorList>
    </citation>
    <scope>NUCLEOTIDE SEQUENCE [LARGE SCALE GENOMIC DNA]</scope>
    <source>
        <strain evidence="11 12">S-16</strain>
    </source>
</reference>
<gene>
    <name evidence="9 11" type="primary">queE</name>
    <name evidence="11" type="ORF">DZC73_13635</name>
</gene>
<comment type="subunit">
    <text evidence="9">Homodimer.</text>
</comment>
<keyword evidence="12" id="KW-1185">Reference proteome</keyword>
<feature type="binding site" evidence="9">
    <location>
        <position position="27"/>
    </location>
    <ligand>
        <name>substrate</name>
    </ligand>
</feature>
<keyword evidence="4 9" id="KW-0671">Queuosine biosynthesis</keyword>
<evidence type="ECO:0000256" key="1">
    <source>
        <dbReference type="ARBA" id="ARBA00022485"/>
    </source>
</evidence>
<dbReference type="InterPro" id="IPR058240">
    <property type="entry name" value="rSAM_sf"/>
</dbReference>
<keyword evidence="7 9" id="KW-0411">Iron-sulfur</keyword>
<comment type="catalytic activity">
    <reaction evidence="9">
        <text>6-carboxy-5,6,7,8-tetrahydropterin + H(+) = 7-carboxy-7-carbaguanine + NH4(+)</text>
        <dbReference type="Rhea" id="RHEA:27974"/>
        <dbReference type="ChEBI" id="CHEBI:15378"/>
        <dbReference type="ChEBI" id="CHEBI:28938"/>
        <dbReference type="ChEBI" id="CHEBI:61032"/>
        <dbReference type="ChEBI" id="CHEBI:61036"/>
        <dbReference type="EC" id="4.3.99.3"/>
    </reaction>
</comment>
<evidence type="ECO:0000256" key="4">
    <source>
        <dbReference type="ARBA" id="ARBA00022785"/>
    </source>
</evidence>
<protein>
    <recommendedName>
        <fullName evidence="9">7-carboxy-7-deazaguanine synthase</fullName>
        <shortName evidence="9">CDG synthase</shortName>
        <ecNumber evidence="9">4.3.99.3</ecNumber>
    </recommendedName>
    <alternativeName>
        <fullName evidence="9">Queuosine biosynthesis protein QueE</fullName>
    </alternativeName>
</protein>
<feature type="binding site" evidence="9">
    <location>
        <position position="31"/>
    </location>
    <ligand>
        <name>[4Fe-4S] cluster</name>
        <dbReference type="ChEBI" id="CHEBI:49883"/>
        <note>4Fe-4S-S-AdoMet</note>
    </ligand>
</feature>
<accession>A0A3N7HSV4</accession>
<dbReference type="GO" id="GO:1904047">
    <property type="term" value="F:S-adenosyl-L-methionine binding"/>
    <property type="evidence" value="ECO:0007669"/>
    <property type="project" value="UniProtKB-UniRule"/>
</dbReference>
<keyword evidence="3 9" id="KW-0479">Metal-binding</keyword>
<dbReference type="PROSITE" id="PS51918">
    <property type="entry name" value="RADICAL_SAM"/>
    <property type="match status" value="1"/>
</dbReference>
<comment type="similarity">
    <text evidence="9">Belongs to the radical SAM superfamily. 7-carboxy-7-deazaguanine synthase family.</text>
</comment>
<feature type="binding site" evidence="9">
    <location>
        <begin position="174"/>
        <end position="177"/>
    </location>
    <ligand>
        <name>S-adenosyl-L-methionine</name>
        <dbReference type="ChEBI" id="CHEBI:59789"/>
    </ligand>
</feature>
<dbReference type="PIRSF" id="PIRSF000370">
    <property type="entry name" value="QueE"/>
    <property type="match status" value="1"/>
</dbReference>
<feature type="binding site" evidence="9">
    <location>
        <position position="46"/>
    </location>
    <ligand>
        <name>[4Fe-4S] cluster</name>
        <dbReference type="ChEBI" id="CHEBI:49883"/>
        <note>4Fe-4S-S-AdoMet</note>
    </ligand>
</feature>
<keyword evidence="1 9" id="KW-0004">4Fe-4S</keyword>
<dbReference type="RefSeq" id="WP_124540864.1">
    <property type="nucleotide sequence ID" value="NZ_QUSW01000003.1"/>
</dbReference>
<dbReference type="GO" id="GO:0008616">
    <property type="term" value="P:tRNA queuosine(34) biosynthetic process"/>
    <property type="evidence" value="ECO:0007669"/>
    <property type="project" value="UniProtKB-UniRule"/>
</dbReference>
<dbReference type="GO" id="GO:0016840">
    <property type="term" value="F:carbon-nitrogen lyase activity"/>
    <property type="evidence" value="ECO:0007669"/>
    <property type="project" value="UniProtKB-UniRule"/>
</dbReference>
<dbReference type="SFLD" id="SFLDF00376">
    <property type="entry name" value="7-carboxy-7-deazaguanine_synth"/>
    <property type="match status" value="1"/>
</dbReference>
<evidence type="ECO:0000259" key="10">
    <source>
        <dbReference type="PROSITE" id="PS51918"/>
    </source>
</evidence>
<dbReference type="InterPro" id="IPR024924">
    <property type="entry name" value="7-CO-7-deazaguanine_synth-like"/>
</dbReference>
<feature type="binding site" evidence="9">
    <location>
        <position position="91"/>
    </location>
    <ligand>
        <name>substrate</name>
    </ligand>
</feature>
<keyword evidence="5 9" id="KW-0460">Magnesium</keyword>
<comment type="caution">
    <text evidence="9">Lacks conserved residue(s) required for the propagation of feature annotation.</text>
</comment>
<dbReference type="Proteomes" id="UP000267464">
    <property type="component" value="Unassembled WGS sequence"/>
</dbReference>
<dbReference type="InterPro" id="IPR030977">
    <property type="entry name" value="QueE_Cx14CxxC"/>
</dbReference>
<dbReference type="PANTHER" id="PTHR42836">
    <property type="entry name" value="7-CARBOXY-7-DEAZAGUANINE SYNTHASE"/>
    <property type="match status" value="1"/>
</dbReference>
<dbReference type="SUPFAM" id="SSF102114">
    <property type="entry name" value="Radical SAM enzymes"/>
    <property type="match status" value="1"/>
</dbReference>
<dbReference type="SFLD" id="SFLDS00029">
    <property type="entry name" value="Radical_SAM"/>
    <property type="match status" value="1"/>
</dbReference>